<comment type="caution">
    <text evidence="3">The sequence shown here is derived from an EMBL/GenBank/DDBJ whole genome shotgun (WGS) entry which is preliminary data.</text>
</comment>
<evidence type="ECO:0000313" key="3">
    <source>
        <dbReference type="EMBL" id="KAH9376705.1"/>
    </source>
</evidence>
<dbReference type="GO" id="GO:0005737">
    <property type="term" value="C:cytoplasm"/>
    <property type="evidence" value="ECO:0007669"/>
    <property type="project" value="TreeGrafter"/>
</dbReference>
<keyword evidence="4" id="KW-1185">Reference proteome</keyword>
<feature type="domain" description="BLOC-2 complex member HPS3 N-terminal" evidence="1">
    <location>
        <begin position="409"/>
        <end position="470"/>
    </location>
</feature>
<dbReference type="InterPro" id="IPR017216">
    <property type="entry name" value="HPS3"/>
</dbReference>
<feature type="domain" description="BLOC-2 complex member HPS3 N-terminal" evidence="1">
    <location>
        <begin position="15"/>
        <end position="252"/>
    </location>
</feature>
<dbReference type="InterPro" id="IPR029438">
    <property type="entry name" value="HPS3_C"/>
</dbReference>
<accession>A0A9J6GPU6</accession>
<evidence type="ECO:0008006" key="5">
    <source>
        <dbReference type="Google" id="ProtNLM"/>
    </source>
</evidence>
<dbReference type="Pfam" id="PF14761">
    <property type="entry name" value="HPS3_N"/>
    <property type="match status" value="2"/>
</dbReference>
<dbReference type="PANTHER" id="PTHR28633">
    <property type="entry name" value="HERMANSKY-PUDLAK SYNDROME 3 PROTEIN"/>
    <property type="match status" value="1"/>
</dbReference>
<dbReference type="OrthoDB" id="10255480at2759"/>
<protein>
    <recommendedName>
        <fullName evidence="5">Hermansky-Pudlak syndrome 3 protein</fullName>
    </recommendedName>
</protein>
<dbReference type="InterPro" id="IPR029437">
    <property type="entry name" value="HPS3_N"/>
</dbReference>
<dbReference type="VEuPathDB" id="VectorBase:HLOH_060623"/>
<evidence type="ECO:0000259" key="1">
    <source>
        <dbReference type="Pfam" id="PF14761"/>
    </source>
</evidence>
<name>A0A9J6GPU6_HAELO</name>
<organism evidence="3 4">
    <name type="scientific">Haemaphysalis longicornis</name>
    <name type="common">Bush tick</name>
    <dbReference type="NCBI Taxonomy" id="44386"/>
    <lineage>
        <taxon>Eukaryota</taxon>
        <taxon>Metazoa</taxon>
        <taxon>Ecdysozoa</taxon>
        <taxon>Arthropoda</taxon>
        <taxon>Chelicerata</taxon>
        <taxon>Arachnida</taxon>
        <taxon>Acari</taxon>
        <taxon>Parasitiformes</taxon>
        <taxon>Ixodida</taxon>
        <taxon>Ixodoidea</taxon>
        <taxon>Ixodidae</taxon>
        <taxon>Haemaphysalinae</taxon>
        <taxon>Haemaphysalis</taxon>
    </lineage>
</organism>
<gene>
    <name evidence="3" type="ORF">HPB48_013318</name>
</gene>
<evidence type="ECO:0000259" key="2">
    <source>
        <dbReference type="Pfam" id="PF14763"/>
    </source>
</evidence>
<dbReference type="PANTHER" id="PTHR28633:SF1">
    <property type="entry name" value="BLOC-2 COMPLEX MEMBER HPS3"/>
    <property type="match status" value="1"/>
</dbReference>
<dbReference type="OMA" id="CIPYYKM"/>
<dbReference type="AlphaFoldDB" id="A0A9J6GPU6"/>
<reference evidence="3 4" key="1">
    <citation type="journal article" date="2020" name="Cell">
        <title>Large-Scale Comparative Analyses of Tick Genomes Elucidate Their Genetic Diversity and Vector Capacities.</title>
        <authorList>
            <consortium name="Tick Genome and Microbiome Consortium (TIGMIC)"/>
            <person name="Jia N."/>
            <person name="Wang J."/>
            <person name="Shi W."/>
            <person name="Du L."/>
            <person name="Sun Y."/>
            <person name="Zhan W."/>
            <person name="Jiang J.F."/>
            <person name="Wang Q."/>
            <person name="Zhang B."/>
            <person name="Ji P."/>
            <person name="Bell-Sakyi L."/>
            <person name="Cui X.M."/>
            <person name="Yuan T.T."/>
            <person name="Jiang B.G."/>
            <person name="Yang W.F."/>
            <person name="Lam T.T."/>
            <person name="Chang Q.C."/>
            <person name="Ding S.J."/>
            <person name="Wang X.J."/>
            <person name="Zhu J.G."/>
            <person name="Ruan X.D."/>
            <person name="Zhao L."/>
            <person name="Wei J.T."/>
            <person name="Ye R.Z."/>
            <person name="Que T.C."/>
            <person name="Du C.H."/>
            <person name="Zhou Y.H."/>
            <person name="Cheng J.X."/>
            <person name="Dai P.F."/>
            <person name="Guo W.B."/>
            <person name="Han X.H."/>
            <person name="Huang E.J."/>
            <person name="Li L.F."/>
            <person name="Wei W."/>
            <person name="Gao Y.C."/>
            <person name="Liu J.Z."/>
            <person name="Shao H.Z."/>
            <person name="Wang X."/>
            <person name="Wang C.C."/>
            <person name="Yang T.C."/>
            <person name="Huo Q.B."/>
            <person name="Li W."/>
            <person name="Chen H.Y."/>
            <person name="Chen S.E."/>
            <person name="Zhou L.G."/>
            <person name="Ni X.B."/>
            <person name="Tian J.H."/>
            <person name="Sheng Y."/>
            <person name="Liu T."/>
            <person name="Pan Y.S."/>
            <person name="Xia L.Y."/>
            <person name="Li J."/>
            <person name="Zhao F."/>
            <person name="Cao W.C."/>
        </authorList>
    </citation>
    <scope>NUCLEOTIDE SEQUENCE [LARGE SCALE GENOMIC DNA]</scope>
    <source>
        <strain evidence="3">HaeL-2018</strain>
    </source>
</reference>
<dbReference type="Proteomes" id="UP000821853">
    <property type="component" value="Unassembled WGS sequence"/>
</dbReference>
<dbReference type="Pfam" id="PF14763">
    <property type="entry name" value="HPS3_C"/>
    <property type="match status" value="1"/>
</dbReference>
<evidence type="ECO:0000313" key="4">
    <source>
        <dbReference type="Proteomes" id="UP000821853"/>
    </source>
</evidence>
<sequence length="1083" mass="118997">MEGMGEAPSSTNSRMLACHNFVSQDVFTTEDKDIVSMCAAGDKLLIATSRMNIEVRDLNSKGQLLMAFPTTDQALTIVYCEGANFVLTLEKEMSRSVDMFHVRAYFNWWVEPCNQVPKTRDAGSQPASNGAADSRLEIVELPSKRPAVSCIGCCRQSGTSVVASGSSVSVFVLRNRYDVARKQSYNDFELLLVLKVSFHPNSLHVCEDHVACCSDSELLVLKICLKTDAENLVATAQSVPVKQKKKQAPTNTHDLSSPVVDDAHYVELKFDSEDSVEWASAGWEQEWKAVLHPSCFPVQLTLKSMEEAGADKDADVVILGPRVNPPAVCNVFVTVSPDTDLISSIDEVSAVMLLYRKFCSKANRHLKAFHWVPYYVNDSKGASMLDPLTEAISTPLETAASVLHSRVFNKLKTLACLVSSETHGYFYTLSGVSELVSIYSYSKEAESVAIDACFLHALTGAGLETYTVPAPCELPEAAETSTDAFGRPTMMVGLRPFLGIKTLLIADQHLVLAAASGVASGEAPEPSCTLYSLLKPAINRFFYDLEEAASKTRKEDELAYANAIKEGLRLLKVCVSSHGKYSCSSEFLATYADACCILGDIFLKSDAATEKDCAASYYALSEANMETIVNRILFFKGIVSHTTLTKVIVQYVKLVCAQPPSPAKKPVSPSLADTILEIFAEECPEYMHKLVLCSGIAAFSSDKALNRLRKRLANRRQSQGYAADSLTVAHLLLQAQNADMAQNLLKTLSKEFLTPVLLDLHELIHKDQYLTQLGQLVKLTRPDAYFSMLVHLKNAGTMSPEQIVLILQHASPGSEPHCVPLLREFLEAILSSKRTNAQAYPHLLMMLVKVYVGKLAPYSGSGSPQQTPSQLVHTKPTTLFGNRPAWLLELPPFFGRAVTKTCDQYSTTMNLAECCACSNCWDELLRMQSLLCSDLLSASLRTQVLELLEKSSLAASDNYVSLKVLCLPPGQARSLLLKSYPSAVLGFMESKFPEDSAEWASLYTDVSGKLQACKKKKGSVYSHISEAALSYLSEVLTPVQLLDLLPPGKQEHVEHVKHCMERYQAKLLREKIIALGTELKEMM</sequence>
<proteinExistence type="predicted"/>
<dbReference type="EMBL" id="JABSTR010000008">
    <property type="protein sequence ID" value="KAH9376705.1"/>
    <property type="molecule type" value="Genomic_DNA"/>
</dbReference>
<feature type="domain" description="BLOC-2 complex member HPS3 C-terminal" evidence="2">
    <location>
        <begin position="584"/>
        <end position="1047"/>
    </location>
</feature>